<comment type="caution">
    <text evidence="2">The sequence shown here is derived from an EMBL/GenBank/DDBJ whole genome shotgun (WGS) entry which is preliminary data.</text>
</comment>
<evidence type="ECO:0000256" key="1">
    <source>
        <dbReference type="SAM" id="SignalP"/>
    </source>
</evidence>
<gene>
    <name evidence="2" type="ORF">HaLaN_18068</name>
</gene>
<feature type="non-terminal residue" evidence="2">
    <location>
        <position position="1"/>
    </location>
</feature>
<keyword evidence="1" id="KW-0732">Signal</keyword>
<dbReference type="AlphaFoldDB" id="A0A699ZMN9"/>
<dbReference type="EMBL" id="BLLF01001713">
    <property type="protein sequence ID" value="GFH20869.1"/>
    <property type="molecule type" value="Genomic_DNA"/>
</dbReference>
<reference evidence="2 3" key="1">
    <citation type="submission" date="2020-02" db="EMBL/GenBank/DDBJ databases">
        <title>Draft genome sequence of Haematococcus lacustris strain NIES-144.</title>
        <authorList>
            <person name="Morimoto D."/>
            <person name="Nakagawa S."/>
            <person name="Yoshida T."/>
            <person name="Sawayama S."/>
        </authorList>
    </citation>
    <scope>NUCLEOTIDE SEQUENCE [LARGE SCALE GENOMIC DNA]</scope>
    <source>
        <strain evidence="2 3">NIES-144</strain>
    </source>
</reference>
<sequence length="216" mass="22841">MRGSLALLVGVLLFAAAGWAVGNKSEDYCTPYAVNFGIKCMAEVDGALGSMGLPKGISLISPLMDNQNLLNTMKELLDEEDRERNLYIAFEKVSPSAACCIAACEDNAQACSCRAAVGDPPAIVQRRLYNRRSHANITVSCGMGARRVGYKLAGKQPLGLAAPAHALFPPRPDINPAAAAISTNASNGMAMLHVMLQHTMCKAARCESHCVTSCAV</sequence>
<protein>
    <submittedName>
        <fullName evidence="2">Uncharacterized protein</fullName>
    </submittedName>
</protein>
<name>A0A699ZMN9_HAELA</name>
<organism evidence="2 3">
    <name type="scientific">Haematococcus lacustris</name>
    <name type="common">Green alga</name>
    <name type="synonym">Haematococcus pluvialis</name>
    <dbReference type="NCBI Taxonomy" id="44745"/>
    <lineage>
        <taxon>Eukaryota</taxon>
        <taxon>Viridiplantae</taxon>
        <taxon>Chlorophyta</taxon>
        <taxon>core chlorophytes</taxon>
        <taxon>Chlorophyceae</taxon>
        <taxon>CS clade</taxon>
        <taxon>Chlamydomonadales</taxon>
        <taxon>Haematococcaceae</taxon>
        <taxon>Haematococcus</taxon>
    </lineage>
</organism>
<dbReference type="Proteomes" id="UP000485058">
    <property type="component" value="Unassembled WGS sequence"/>
</dbReference>
<feature type="signal peptide" evidence="1">
    <location>
        <begin position="1"/>
        <end position="22"/>
    </location>
</feature>
<accession>A0A699ZMN9</accession>
<evidence type="ECO:0000313" key="2">
    <source>
        <dbReference type="EMBL" id="GFH20869.1"/>
    </source>
</evidence>
<keyword evidence="3" id="KW-1185">Reference proteome</keyword>
<proteinExistence type="predicted"/>
<evidence type="ECO:0000313" key="3">
    <source>
        <dbReference type="Proteomes" id="UP000485058"/>
    </source>
</evidence>
<feature type="chain" id="PRO_5025459898" evidence="1">
    <location>
        <begin position="23"/>
        <end position="216"/>
    </location>
</feature>